<dbReference type="InterPro" id="IPR021457">
    <property type="entry name" value="DUF3108"/>
</dbReference>
<dbReference type="Pfam" id="PF11306">
    <property type="entry name" value="DUF3108"/>
    <property type="match status" value="1"/>
</dbReference>
<dbReference type="STRING" id="1777141.AWB80_00028"/>
<comment type="caution">
    <text evidence="2">The sequence shown here is derived from an EMBL/GenBank/DDBJ whole genome shotgun (WGS) entry which is preliminary data.</text>
</comment>
<feature type="compositionally biased region" description="Low complexity" evidence="1">
    <location>
        <begin position="111"/>
        <end position="120"/>
    </location>
</feature>
<feature type="compositionally biased region" description="Low complexity" evidence="1">
    <location>
        <begin position="388"/>
        <end position="399"/>
    </location>
</feature>
<evidence type="ECO:0000313" key="3">
    <source>
        <dbReference type="Proteomes" id="UP000054911"/>
    </source>
</evidence>
<evidence type="ECO:0000313" key="2">
    <source>
        <dbReference type="EMBL" id="SAK39125.1"/>
    </source>
</evidence>
<dbReference type="PANTHER" id="PTHR48125:SF10">
    <property type="entry name" value="OS12G0136300 PROTEIN"/>
    <property type="match status" value="1"/>
</dbReference>
<dbReference type="Proteomes" id="UP000054911">
    <property type="component" value="Unassembled WGS sequence"/>
</dbReference>
<evidence type="ECO:0000256" key="1">
    <source>
        <dbReference type="SAM" id="MobiDB-lite"/>
    </source>
</evidence>
<feature type="compositionally biased region" description="Polar residues" evidence="1">
    <location>
        <begin position="378"/>
        <end position="387"/>
    </location>
</feature>
<dbReference type="RefSeq" id="WP_061172629.1">
    <property type="nucleotide sequence ID" value="NZ_FCOE02000001.1"/>
</dbReference>
<gene>
    <name evidence="2" type="ORF">AWB80_00028</name>
</gene>
<accession>A0A157Z0L3</accession>
<name>A0A157Z0L3_9BURK</name>
<feature type="region of interest" description="Disordered" evidence="1">
    <location>
        <begin position="372"/>
        <end position="406"/>
    </location>
</feature>
<protein>
    <recommendedName>
        <fullName evidence="4">PROLIN-rich signal peptide protein</fullName>
    </recommendedName>
</protein>
<feature type="region of interest" description="Disordered" evidence="1">
    <location>
        <begin position="72"/>
        <end position="120"/>
    </location>
</feature>
<evidence type="ECO:0008006" key="4">
    <source>
        <dbReference type="Google" id="ProtNLM"/>
    </source>
</evidence>
<reference evidence="2" key="1">
    <citation type="submission" date="2016-01" db="EMBL/GenBank/DDBJ databases">
        <authorList>
            <person name="Peeters C."/>
        </authorList>
    </citation>
    <scope>NUCLEOTIDE SEQUENCE [LARGE SCALE GENOMIC DNA]</scope>
    <source>
        <strain evidence="2">LMG 29323</strain>
    </source>
</reference>
<sequence>MSLFQFRRSHPASGEPPDAASESATPRRWARWALAVLIVTCLHLSAMRWLEHNRQPTNAPPETPPVQVELLTPKPIAPPAPQPPAPAPAPPTPAAPMPVPAPAPPKPAAPAPVLSAATSQPDAPAAASGVAASAPAAAPASSPAAAPAPASQAAVASGDKFSVPPTGELRYDTLVNGMMNQTGTIHWINDGQRYEMVVSIPIPFVGPFVYSSKGHIDGFGIAPEQYSEQRGRRAADVAVFNRDTKQIVYTKTPQSQPLADGAQDRFSVVMQLASLVRGAPDKYKPGVTRQFSVADNDSNEIWPIETVGDETVQARGGFTSARHFTRLPRKEGDRRRLDIWLAPSIGWLPVRILQTEPNGMQVELLWAGKLTTAPPPSATQDVTPGTQAASEESAPAAPATPDADKP</sequence>
<keyword evidence="3" id="KW-1185">Reference proteome</keyword>
<feature type="compositionally biased region" description="Pro residues" evidence="1">
    <location>
        <begin position="75"/>
        <end position="110"/>
    </location>
</feature>
<dbReference type="AlphaFoldDB" id="A0A157Z0L3"/>
<organism evidence="2 3">
    <name type="scientific">Caballeronia pedi</name>
    <dbReference type="NCBI Taxonomy" id="1777141"/>
    <lineage>
        <taxon>Bacteria</taxon>
        <taxon>Pseudomonadati</taxon>
        <taxon>Pseudomonadota</taxon>
        <taxon>Betaproteobacteria</taxon>
        <taxon>Burkholderiales</taxon>
        <taxon>Burkholderiaceae</taxon>
        <taxon>Caballeronia</taxon>
    </lineage>
</organism>
<dbReference type="EMBL" id="FCOE02000001">
    <property type="protein sequence ID" value="SAK39125.1"/>
    <property type="molecule type" value="Genomic_DNA"/>
</dbReference>
<dbReference type="OrthoDB" id="8526020at2"/>
<feature type="region of interest" description="Disordered" evidence="1">
    <location>
        <begin position="1"/>
        <end position="25"/>
    </location>
</feature>
<dbReference type="PANTHER" id="PTHR48125">
    <property type="entry name" value="LP07818P1"/>
    <property type="match status" value="1"/>
</dbReference>
<proteinExistence type="predicted"/>